<name>A0AAD6J0G4_DREDA</name>
<evidence type="ECO:0000313" key="2">
    <source>
        <dbReference type="EMBL" id="KAJ6261334.1"/>
    </source>
</evidence>
<keyword evidence="3" id="KW-1185">Reference proteome</keyword>
<accession>A0AAD6J0G4</accession>
<dbReference type="EMBL" id="JAQGDS010000004">
    <property type="protein sequence ID" value="KAJ6261334.1"/>
    <property type="molecule type" value="Genomic_DNA"/>
</dbReference>
<reference evidence="2" key="1">
    <citation type="submission" date="2023-01" db="EMBL/GenBank/DDBJ databases">
        <title>The chitinases involved in constricting ring structure development in the nematode-trapping fungus Drechslerella dactyloides.</title>
        <authorList>
            <person name="Wang R."/>
            <person name="Zhang L."/>
            <person name="Tang P."/>
            <person name="Li S."/>
            <person name="Liang L."/>
        </authorList>
    </citation>
    <scope>NUCLEOTIDE SEQUENCE</scope>
    <source>
        <strain evidence="2">YMF1.00031</strain>
    </source>
</reference>
<gene>
    <name evidence="2" type="ORF">Dda_4003</name>
</gene>
<feature type="compositionally biased region" description="Basic and acidic residues" evidence="1">
    <location>
        <begin position="9"/>
        <end position="20"/>
    </location>
</feature>
<sequence>MILPVPPHPDGESTDERKQDSVLASQMRHLWLLRTNVTGLRVPRADSVQKSSRFVPRVTSDSRVWWQMPFLALAFPDCKITLICRRKCSTDSSRLRLGL</sequence>
<feature type="region of interest" description="Disordered" evidence="1">
    <location>
        <begin position="1"/>
        <end position="21"/>
    </location>
</feature>
<evidence type="ECO:0000313" key="3">
    <source>
        <dbReference type="Proteomes" id="UP001221413"/>
    </source>
</evidence>
<evidence type="ECO:0000256" key="1">
    <source>
        <dbReference type="SAM" id="MobiDB-lite"/>
    </source>
</evidence>
<proteinExistence type="predicted"/>
<protein>
    <submittedName>
        <fullName evidence="2">Uncharacterized protein</fullName>
    </submittedName>
</protein>
<organism evidence="2 3">
    <name type="scientific">Drechslerella dactyloides</name>
    <name type="common">Nematode-trapping fungus</name>
    <name type="synonym">Arthrobotrys dactyloides</name>
    <dbReference type="NCBI Taxonomy" id="74499"/>
    <lineage>
        <taxon>Eukaryota</taxon>
        <taxon>Fungi</taxon>
        <taxon>Dikarya</taxon>
        <taxon>Ascomycota</taxon>
        <taxon>Pezizomycotina</taxon>
        <taxon>Orbiliomycetes</taxon>
        <taxon>Orbiliales</taxon>
        <taxon>Orbiliaceae</taxon>
        <taxon>Drechslerella</taxon>
    </lineage>
</organism>
<comment type="caution">
    <text evidence="2">The sequence shown here is derived from an EMBL/GenBank/DDBJ whole genome shotgun (WGS) entry which is preliminary data.</text>
</comment>
<dbReference type="Proteomes" id="UP001221413">
    <property type="component" value="Unassembled WGS sequence"/>
</dbReference>
<dbReference type="AlphaFoldDB" id="A0AAD6J0G4"/>